<dbReference type="InterPro" id="IPR036390">
    <property type="entry name" value="WH_DNA-bd_sf"/>
</dbReference>
<accession>A0ABW3UY44</accession>
<dbReference type="Proteomes" id="UP001597180">
    <property type="component" value="Unassembled WGS sequence"/>
</dbReference>
<dbReference type="EMBL" id="JBHTLU010000058">
    <property type="protein sequence ID" value="MFD1225302.1"/>
    <property type="molecule type" value="Genomic_DNA"/>
</dbReference>
<dbReference type="PANTHER" id="PTHR42756">
    <property type="entry name" value="TRANSCRIPTIONAL REGULATOR, MARR"/>
    <property type="match status" value="1"/>
</dbReference>
<dbReference type="Gene3D" id="1.10.10.10">
    <property type="entry name" value="Winged helix-like DNA-binding domain superfamily/Winged helix DNA-binding domain"/>
    <property type="match status" value="1"/>
</dbReference>
<dbReference type="InterPro" id="IPR000835">
    <property type="entry name" value="HTH_MarR-typ"/>
</dbReference>
<evidence type="ECO:0000256" key="1">
    <source>
        <dbReference type="ARBA" id="ARBA00023015"/>
    </source>
</evidence>
<dbReference type="SUPFAM" id="SSF46785">
    <property type="entry name" value="Winged helix' DNA-binding domain"/>
    <property type="match status" value="1"/>
</dbReference>
<reference evidence="6" key="1">
    <citation type="journal article" date="2019" name="Int. J. Syst. Evol. Microbiol.">
        <title>The Global Catalogue of Microorganisms (GCM) 10K type strain sequencing project: providing services to taxonomists for standard genome sequencing and annotation.</title>
        <authorList>
            <consortium name="The Broad Institute Genomics Platform"/>
            <consortium name="The Broad Institute Genome Sequencing Center for Infectious Disease"/>
            <person name="Wu L."/>
            <person name="Ma J."/>
        </authorList>
    </citation>
    <scope>NUCLEOTIDE SEQUENCE [LARGE SCALE GENOMIC DNA]</scope>
    <source>
        <strain evidence="6">CCUG 53270</strain>
    </source>
</reference>
<sequence length="144" mass="16894">MNDHRNLFELEEVTRQLFRKMSLAWNRFNEKGMTSPQGYILEKLETEGPLKVSQMADAMCYTAGAITTLADKLLLSGYVERERDDEDRRVVYLRITEEGRKMLGMIREQRKSNINTFFGDLPDEDIQHLIRIYKHILAHSDKKA</sequence>
<evidence type="ECO:0000313" key="5">
    <source>
        <dbReference type="EMBL" id="MFD1225302.1"/>
    </source>
</evidence>
<dbReference type="PRINTS" id="PR00598">
    <property type="entry name" value="HTHMARR"/>
</dbReference>
<gene>
    <name evidence="5" type="ORF">ACFQ4B_35000</name>
</gene>
<keyword evidence="3" id="KW-0804">Transcription</keyword>
<evidence type="ECO:0000256" key="3">
    <source>
        <dbReference type="ARBA" id="ARBA00023163"/>
    </source>
</evidence>
<dbReference type="PANTHER" id="PTHR42756:SF1">
    <property type="entry name" value="TRANSCRIPTIONAL REPRESSOR OF EMRAB OPERON"/>
    <property type="match status" value="1"/>
</dbReference>
<proteinExistence type="predicted"/>
<dbReference type="PROSITE" id="PS50995">
    <property type="entry name" value="HTH_MARR_2"/>
    <property type="match status" value="1"/>
</dbReference>
<keyword evidence="2" id="KW-0238">DNA-binding</keyword>
<evidence type="ECO:0000259" key="4">
    <source>
        <dbReference type="PROSITE" id="PS50995"/>
    </source>
</evidence>
<evidence type="ECO:0000313" key="6">
    <source>
        <dbReference type="Proteomes" id="UP001597180"/>
    </source>
</evidence>
<protein>
    <submittedName>
        <fullName evidence="5">MarR family winged helix-turn-helix transcriptional regulator</fullName>
    </submittedName>
</protein>
<evidence type="ECO:0000256" key="2">
    <source>
        <dbReference type="ARBA" id="ARBA00023125"/>
    </source>
</evidence>
<dbReference type="Pfam" id="PF01047">
    <property type="entry name" value="MarR"/>
    <property type="match status" value="1"/>
</dbReference>
<comment type="caution">
    <text evidence="5">The sequence shown here is derived from an EMBL/GenBank/DDBJ whole genome shotgun (WGS) entry which is preliminary data.</text>
</comment>
<feature type="domain" description="HTH marR-type" evidence="4">
    <location>
        <begin position="3"/>
        <end position="138"/>
    </location>
</feature>
<organism evidence="5 6">
    <name type="scientific">Paenibacillus vulneris</name>
    <dbReference type="NCBI Taxonomy" id="1133364"/>
    <lineage>
        <taxon>Bacteria</taxon>
        <taxon>Bacillati</taxon>
        <taxon>Bacillota</taxon>
        <taxon>Bacilli</taxon>
        <taxon>Bacillales</taxon>
        <taxon>Paenibacillaceae</taxon>
        <taxon>Paenibacillus</taxon>
    </lineage>
</organism>
<keyword evidence="1" id="KW-0805">Transcription regulation</keyword>
<dbReference type="RefSeq" id="WP_079912961.1">
    <property type="nucleotide sequence ID" value="NZ_BAABJG010000052.1"/>
</dbReference>
<keyword evidence="6" id="KW-1185">Reference proteome</keyword>
<name>A0ABW3UY44_9BACL</name>
<dbReference type="InterPro" id="IPR036388">
    <property type="entry name" value="WH-like_DNA-bd_sf"/>
</dbReference>
<dbReference type="SMART" id="SM00347">
    <property type="entry name" value="HTH_MARR"/>
    <property type="match status" value="1"/>
</dbReference>